<dbReference type="PANTHER" id="PTHR35333">
    <property type="entry name" value="BETA-LACTAMASE"/>
    <property type="match status" value="1"/>
</dbReference>
<keyword evidence="4" id="KW-1185">Reference proteome</keyword>
<dbReference type="PANTHER" id="PTHR35333:SF3">
    <property type="entry name" value="BETA-LACTAMASE-TYPE TRANSPEPTIDASE FOLD CONTAINING PROTEIN"/>
    <property type="match status" value="1"/>
</dbReference>
<proteinExistence type="predicted"/>
<evidence type="ECO:0000313" key="3">
    <source>
        <dbReference type="EMBL" id="MDI6102314.1"/>
    </source>
</evidence>
<reference evidence="3 4" key="1">
    <citation type="submission" date="2023-05" db="EMBL/GenBank/DDBJ databases">
        <title>Actinoplanes sp. NEAU-A12 genome sequencing.</title>
        <authorList>
            <person name="Wang Z.-S."/>
        </authorList>
    </citation>
    <scope>NUCLEOTIDE SEQUENCE [LARGE SCALE GENOMIC DNA]</scope>
    <source>
        <strain evidence="3 4">NEAU-A12</strain>
    </source>
</reference>
<name>A0ABT6WRI6_9ACTN</name>
<evidence type="ECO:0000313" key="4">
    <source>
        <dbReference type="Proteomes" id="UP001241758"/>
    </source>
</evidence>
<dbReference type="SUPFAM" id="SSF56601">
    <property type="entry name" value="beta-lactamase/transpeptidase-like"/>
    <property type="match status" value="1"/>
</dbReference>
<keyword evidence="3" id="KW-0378">Hydrolase</keyword>
<comment type="caution">
    <text evidence="3">The sequence shown here is derived from an EMBL/GenBank/DDBJ whole genome shotgun (WGS) entry which is preliminary data.</text>
</comment>
<feature type="compositionally biased region" description="Pro residues" evidence="1">
    <location>
        <begin position="63"/>
        <end position="74"/>
    </location>
</feature>
<gene>
    <name evidence="3" type="ORF">QLQ12_27215</name>
</gene>
<protein>
    <submittedName>
        <fullName evidence="3">Serine hydrolase</fullName>
    </submittedName>
</protein>
<dbReference type="RefSeq" id="WP_282763349.1">
    <property type="nucleotide sequence ID" value="NZ_JASCTH010000019.1"/>
</dbReference>
<accession>A0ABT6WRI6</accession>
<dbReference type="GO" id="GO:0016787">
    <property type="term" value="F:hydrolase activity"/>
    <property type="evidence" value="ECO:0007669"/>
    <property type="project" value="UniProtKB-KW"/>
</dbReference>
<dbReference type="Proteomes" id="UP001241758">
    <property type="component" value="Unassembled WGS sequence"/>
</dbReference>
<dbReference type="InterPro" id="IPR012338">
    <property type="entry name" value="Beta-lactam/transpept-like"/>
</dbReference>
<feature type="region of interest" description="Disordered" evidence="1">
    <location>
        <begin position="50"/>
        <end position="82"/>
    </location>
</feature>
<feature type="domain" description="Beta-lactamase class A catalytic" evidence="2">
    <location>
        <begin position="161"/>
        <end position="244"/>
    </location>
</feature>
<evidence type="ECO:0000259" key="2">
    <source>
        <dbReference type="Pfam" id="PF13354"/>
    </source>
</evidence>
<dbReference type="Gene3D" id="3.40.710.10">
    <property type="entry name" value="DD-peptidase/beta-lactamase superfamily"/>
    <property type="match status" value="1"/>
</dbReference>
<dbReference type="InterPro" id="IPR000871">
    <property type="entry name" value="Beta-lactam_class-A"/>
</dbReference>
<sequence length="327" mass="33743">MRSIRVWFVAAVIAVIISGGALIVTGINAISEGSAAASLAADRATPPAASVTPAASATATPPAAAPPPSVPPAPAGAAAQEPAAAGWPDNVTALDAALRKLAGNTPDFSVAVLDRKTGHTYAYRGSVKFDTASIVKTQILACMLLKAQDAGRAPTSAEMALAKPMIRLSDNGATTSLYQKLGGKAAVTRSNKRLGLTQTVVNSRWGLTRTTAADQVRLLAALVDPKGPLNASSRQTAFSLMNTVDKAQDWGVPSVAKAGEITMVKNGWDTRTADGGLWAVNTIGRVTSKDGAVDVSVVVLSHNNKSMQSGITLVEKAAKLTRQHLRY</sequence>
<dbReference type="Pfam" id="PF13354">
    <property type="entry name" value="Beta-lactamase2"/>
    <property type="match status" value="1"/>
</dbReference>
<feature type="compositionally biased region" description="Low complexity" evidence="1">
    <location>
        <begin position="50"/>
        <end position="62"/>
    </location>
</feature>
<dbReference type="EMBL" id="JASCTH010000019">
    <property type="protein sequence ID" value="MDI6102314.1"/>
    <property type="molecule type" value="Genomic_DNA"/>
</dbReference>
<organism evidence="3 4">
    <name type="scientific">Actinoplanes sandaracinus</name>
    <dbReference type="NCBI Taxonomy" id="3045177"/>
    <lineage>
        <taxon>Bacteria</taxon>
        <taxon>Bacillati</taxon>
        <taxon>Actinomycetota</taxon>
        <taxon>Actinomycetes</taxon>
        <taxon>Micromonosporales</taxon>
        <taxon>Micromonosporaceae</taxon>
        <taxon>Actinoplanes</taxon>
    </lineage>
</organism>
<dbReference type="InterPro" id="IPR045155">
    <property type="entry name" value="Beta-lactam_cat"/>
</dbReference>
<evidence type="ECO:0000256" key="1">
    <source>
        <dbReference type="SAM" id="MobiDB-lite"/>
    </source>
</evidence>